<protein>
    <recommendedName>
        <fullName evidence="10">FUSC family protein</fullName>
    </recommendedName>
</protein>
<feature type="transmembrane region" description="Helical" evidence="7">
    <location>
        <begin position="123"/>
        <end position="145"/>
    </location>
</feature>
<dbReference type="Proteomes" id="UP001143304">
    <property type="component" value="Unassembled WGS sequence"/>
</dbReference>
<evidence type="ECO:0008006" key="10">
    <source>
        <dbReference type="Google" id="ProtNLM"/>
    </source>
</evidence>
<keyword evidence="3" id="KW-1003">Cell membrane</keyword>
<evidence type="ECO:0000256" key="5">
    <source>
        <dbReference type="ARBA" id="ARBA00022989"/>
    </source>
</evidence>
<evidence type="ECO:0000256" key="3">
    <source>
        <dbReference type="ARBA" id="ARBA00022475"/>
    </source>
</evidence>
<feature type="transmembrane region" description="Helical" evidence="7">
    <location>
        <begin position="151"/>
        <end position="170"/>
    </location>
</feature>
<evidence type="ECO:0000256" key="7">
    <source>
        <dbReference type="SAM" id="Phobius"/>
    </source>
</evidence>
<dbReference type="PANTHER" id="PTHR30509">
    <property type="entry name" value="P-HYDROXYBENZOIC ACID EFFLUX PUMP SUBUNIT-RELATED"/>
    <property type="match status" value="1"/>
</dbReference>
<dbReference type="Pfam" id="PF04632">
    <property type="entry name" value="FUSC"/>
    <property type="match status" value="1"/>
</dbReference>
<comment type="caution">
    <text evidence="8">The sequence shown here is derived from an EMBL/GenBank/DDBJ whole genome shotgun (WGS) entry which is preliminary data.</text>
</comment>
<evidence type="ECO:0000313" key="9">
    <source>
        <dbReference type="Proteomes" id="UP001143304"/>
    </source>
</evidence>
<accession>A0ABT3T2K0</accession>
<sequence length="715" mass="80637">MAASQAETNTHTTTAVVSNVRLQHATKTALSLALAYLIPMALGWPQPQTAATTVMLIAATGMISESLQKGVLRVVGTVAGAIIGLSLIALLPQDRMLYLLAVSCIVALIIYLYNAFQGDSTAFMLTAVVTLMVFNGGDAEGAFIYGIDRAFMTAFGVIVYTVVASMLWPIRLADNTRSMAGSLGTRYREGFERLVHNEEHQEQSRDDFLAELLTEGNAFDTHFSSVKNHADGVVNYLPEWRCVAAGYREIECLLLPALKQISNRKVEYANFIHDYEAMLTRLEAQFEMMEMAWRGEQRPSDGETLSISLNTHALREAGHLDAAAVISQIELLQQLSHMLSDILRALDSLFYDGPRFDRKTDQNRVPAVVWLDQENLKTALRAFFTFWIASAIWITVNPPGGFMFVTLCTVLIPLASFTPVTPKLLFILFSLGFLFAVPSYVFLLPLMTHWLALGIFVFAYAFLGFFVFQGPVSIFFLLGLFTLGIQNTMYYNFDVLLLKVFMFYLVCAVLILSVNVPFSSKPETLYRSLRYRFFQYCAKSLRLVDGTAKFSDSVVIACLGNGAPLLEKMQIWAARINSTSLEHEDRQSLLSLNNACEILLGQLQIVAHRRNEFMQNRLIKAVKRETEENILAKMCHCLAHFDKKEELKPLRNRVANIESELDHRLEDDYLERYRPEEIALFYIYLNLQVSIASSIEACRQAQQSVDWNRLGENRF</sequence>
<evidence type="ECO:0000256" key="6">
    <source>
        <dbReference type="ARBA" id="ARBA00023136"/>
    </source>
</evidence>
<evidence type="ECO:0000256" key="2">
    <source>
        <dbReference type="ARBA" id="ARBA00022448"/>
    </source>
</evidence>
<dbReference type="RefSeq" id="WP_279247819.1">
    <property type="nucleotide sequence ID" value="NZ_SHNO01000001.1"/>
</dbReference>
<feature type="transmembrane region" description="Helical" evidence="7">
    <location>
        <begin position="97"/>
        <end position="116"/>
    </location>
</feature>
<name>A0ABT3T2K0_9GAMM</name>
<comment type="subcellular location">
    <subcellularLocation>
        <location evidence="1">Cell membrane</location>
        <topology evidence="1">Multi-pass membrane protein</topology>
    </subcellularLocation>
</comment>
<proteinExistence type="predicted"/>
<evidence type="ECO:0000256" key="4">
    <source>
        <dbReference type="ARBA" id="ARBA00022692"/>
    </source>
</evidence>
<keyword evidence="9" id="KW-1185">Reference proteome</keyword>
<feature type="transmembrane region" description="Helical" evidence="7">
    <location>
        <begin position="424"/>
        <end position="444"/>
    </location>
</feature>
<gene>
    <name evidence="8" type="ORF">EYC82_01680</name>
</gene>
<feature type="transmembrane region" description="Helical" evidence="7">
    <location>
        <begin position="450"/>
        <end position="483"/>
    </location>
</feature>
<reference evidence="8" key="1">
    <citation type="submission" date="2019-02" db="EMBL/GenBank/DDBJ databases">
        <authorList>
            <person name="Li S.-H."/>
        </authorList>
    </citation>
    <scope>NUCLEOTIDE SEQUENCE</scope>
    <source>
        <strain evidence="8">IMCC11814</strain>
    </source>
</reference>
<keyword evidence="2" id="KW-0813">Transport</keyword>
<feature type="transmembrane region" description="Helical" evidence="7">
    <location>
        <begin position="400"/>
        <end position="417"/>
    </location>
</feature>
<keyword evidence="6 7" id="KW-0472">Membrane</keyword>
<keyword evidence="5 7" id="KW-1133">Transmembrane helix</keyword>
<evidence type="ECO:0000313" key="8">
    <source>
        <dbReference type="EMBL" id="MCX2976066.1"/>
    </source>
</evidence>
<feature type="transmembrane region" description="Helical" evidence="7">
    <location>
        <begin position="71"/>
        <end position="91"/>
    </location>
</feature>
<feature type="transmembrane region" description="Helical" evidence="7">
    <location>
        <begin position="495"/>
        <end position="518"/>
    </location>
</feature>
<keyword evidence="4 7" id="KW-0812">Transmembrane</keyword>
<organism evidence="8 9">
    <name type="scientific">Candidatus Marimicrobium litorale</name>
    <dbReference type="NCBI Taxonomy" id="2518991"/>
    <lineage>
        <taxon>Bacteria</taxon>
        <taxon>Pseudomonadati</taxon>
        <taxon>Pseudomonadota</taxon>
        <taxon>Gammaproteobacteria</taxon>
        <taxon>Cellvibrionales</taxon>
        <taxon>Halieaceae</taxon>
        <taxon>Marimicrobium</taxon>
    </lineage>
</organism>
<feature type="transmembrane region" description="Helical" evidence="7">
    <location>
        <begin position="378"/>
        <end position="394"/>
    </location>
</feature>
<dbReference type="PANTHER" id="PTHR30509:SF9">
    <property type="entry name" value="MULTIDRUG RESISTANCE PROTEIN MDTO"/>
    <property type="match status" value="1"/>
</dbReference>
<dbReference type="InterPro" id="IPR006726">
    <property type="entry name" value="PHBA_efflux_AaeB/fusaric-R"/>
</dbReference>
<dbReference type="EMBL" id="SHNO01000001">
    <property type="protein sequence ID" value="MCX2976066.1"/>
    <property type="molecule type" value="Genomic_DNA"/>
</dbReference>
<evidence type="ECO:0000256" key="1">
    <source>
        <dbReference type="ARBA" id="ARBA00004651"/>
    </source>
</evidence>